<dbReference type="AlphaFoldDB" id="A0A8G1RT67"/>
<dbReference type="EMBL" id="KZ824632">
    <property type="protein sequence ID" value="RAK79717.1"/>
    <property type="molecule type" value="Genomic_DNA"/>
</dbReference>
<keyword evidence="3" id="KW-1185">Reference proteome</keyword>
<name>A0A8G1RT67_9EURO</name>
<proteinExistence type="predicted"/>
<dbReference type="VEuPathDB" id="FungiDB:BO72DRAFT_446016"/>
<reference evidence="2 3" key="1">
    <citation type="submission" date="2018-02" db="EMBL/GenBank/DDBJ databases">
        <title>The genomes of Aspergillus section Nigri reveals drivers in fungal speciation.</title>
        <authorList>
            <consortium name="DOE Joint Genome Institute"/>
            <person name="Vesth T.C."/>
            <person name="Nybo J."/>
            <person name="Theobald S."/>
            <person name="Brandl J."/>
            <person name="Frisvad J.C."/>
            <person name="Nielsen K.F."/>
            <person name="Lyhne E.K."/>
            <person name="Kogle M.E."/>
            <person name="Kuo A."/>
            <person name="Riley R."/>
            <person name="Clum A."/>
            <person name="Nolan M."/>
            <person name="Lipzen A."/>
            <person name="Salamov A."/>
            <person name="Henrissat B."/>
            <person name="Wiebenga A."/>
            <person name="De vries R.P."/>
            <person name="Grigoriev I.V."/>
            <person name="Mortensen U.H."/>
            <person name="Andersen M.R."/>
            <person name="Baker S.E."/>
        </authorList>
    </citation>
    <scope>NUCLEOTIDE SEQUENCE [LARGE SCALE GENOMIC DNA]</scope>
    <source>
        <strain evidence="2 3">CBS 313.89</strain>
    </source>
</reference>
<dbReference type="RefSeq" id="XP_040803727.1">
    <property type="nucleotide sequence ID" value="XM_040944195.1"/>
</dbReference>
<feature type="region of interest" description="Disordered" evidence="1">
    <location>
        <begin position="31"/>
        <end position="73"/>
    </location>
</feature>
<evidence type="ECO:0000313" key="2">
    <source>
        <dbReference type="EMBL" id="RAK79717.1"/>
    </source>
</evidence>
<organism evidence="2 3">
    <name type="scientific">Aspergillus fijiensis CBS 313.89</name>
    <dbReference type="NCBI Taxonomy" id="1448319"/>
    <lineage>
        <taxon>Eukaryota</taxon>
        <taxon>Fungi</taxon>
        <taxon>Dikarya</taxon>
        <taxon>Ascomycota</taxon>
        <taxon>Pezizomycotina</taxon>
        <taxon>Eurotiomycetes</taxon>
        <taxon>Eurotiomycetidae</taxon>
        <taxon>Eurotiales</taxon>
        <taxon>Aspergillaceae</taxon>
        <taxon>Aspergillus</taxon>
    </lineage>
</organism>
<protein>
    <submittedName>
        <fullName evidence="2">Uncharacterized protein</fullName>
    </submittedName>
</protein>
<evidence type="ECO:0000313" key="3">
    <source>
        <dbReference type="Proteomes" id="UP000249789"/>
    </source>
</evidence>
<dbReference type="GeneID" id="63861528"/>
<evidence type="ECO:0000256" key="1">
    <source>
        <dbReference type="SAM" id="MobiDB-lite"/>
    </source>
</evidence>
<sequence>MTKQPRLYTTKYSTIMDPSSPWLLYSYTTTTTSSSLSPQPPSPDLQNRTPTTTPLSKKPPPKQPYNSLSLYQNPCIEISA</sequence>
<gene>
    <name evidence="2" type="ORF">BO72DRAFT_446016</name>
</gene>
<accession>A0A8G1RT67</accession>
<dbReference type="Proteomes" id="UP000249789">
    <property type="component" value="Unassembled WGS sequence"/>
</dbReference>